<feature type="binding site" evidence="11">
    <location>
        <position position="354"/>
    </location>
    <ligand>
        <name>S-adenosyl-L-methionine</name>
        <dbReference type="ChEBI" id="CHEBI:59789"/>
    </ligand>
</feature>
<evidence type="ECO:0000256" key="3">
    <source>
        <dbReference type="ARBA" id="ARBA00022603"/>
    </source>
</evidence>
<dbReference type="Pfam" id="PF01938">
    <property type="entry name" value="TRAM"/>
    <property type="match status" value="1"/>
</dbReference>
<dbReference type="Gene3D" id="2.40.50.1070">
    <property type="match status" value="1"/>
</dbReference>
<dbReference type="PANTHER" id="PTHR11061:SF49">
    <property type="entry name" value="23S RRNA (URACIL(1939)-C(5))-METHYLTRANSFERASE RLMD"/>
    <property type="match status" value="1"/>
</dbReference>
<dbReference type="InterPro" id="IPR002792">
    <property type="entry name" value="TRAM_dom"/>
</dbReference>
<dbReference type="PANTHER" id="PTHR11061">
    <property type="entry name" value="RNA M5U METHYLTRANSFERASE"/>
    <property type="match status" value="1"/>
</dbReference>
<keyword evidence="1 11" id="KW-0004">4Fe-4S</keyword>
<dbReference type="Proteomes" id="UP000095230">
    <property type="component" value="Unassembled WGS sequence"/>
</dbReference>
<dbReference type="PROSITE" id="PS01231">
    <property type="entry name" value="TRMA_2"/>
    <property type="match status" value="1"/>
</dbReference>
<feature type="binding site" evidence="11">
    <location>
        <position position="92"/>
    </location>
    <ligand>
        <name>[4Fe-4S] cluster</name>
        <dbReference type="ChEBI" id="CHEBI:49883"/>
    </ligand>
</feature>
<evidence type="ECO:0000256" key="4">
    <source>
        <dbReference type="ARBA" id="ARBA00022679"/>
    </source>
</evidence>
<dbReference type="GO" id="GO:0003723">
    <property type="term" value="F:RNA binding"/>
    <property type="evidence" value="ECO:0007669"/>
    <property type="project" value="InterPro"/>
</dbReference>
<dbReference type="InterPro" id="IPR030391">
    <property type="entry name" value="MeTrfase_TrmA_CS"/>
</dbReference>
<feature type="active site" description="Nucleophile" evidence="11 12">
    <location>
        <position position="400"/>
    </location>
</feature>
<feature type="binding site" evidence="11">
    <location>
        <position position="171"/>
    </location>
    <ligand>
        <name>[4Fe-4S] cluster</name>
        <dbReference type="ChEBI" id="CHEBI:49883"/>
    </ligand>
</feature>
<dbReference type="FunFam" id="3.40.50.150:FF:000009">
    <property type="entry name" value="23S rRNA (Uracil(1939)-C(5))-methyltransferase RlmD"/>
    <property type="match status" value="1"/>
</dbReference>
<dbReference type="GO" id="GO:0070475">
    <property type="term" value="P:rRNA base methylation"/>
    <property type="evidence" value="ECO:0007669"/>
    <property type="project" value="TreeGrafter"/>
</dbReference>
<evidence type="ECO:0000256" key="8">
    <source>
        <dbReference type="ARBA" id="ARBA00023014"/>
    </source>
</evidence>
<dbReference type="InterPro" id="IPR012340">
    <property type="entry name" value="NA-bd_OB-fold"/>
</dbReference>
<feature type="binding site" evidence="11">
    <location>
        <position position="89"/>
    </location>
    <ligand>
        <name>[4Fe-4S] cluster</name>
        <dbReference type="ChEBI" id="CHEBI:49883"/>
    </ligand>
</feature>
<dbReference type="NCBIfam" id="NF009639">
    <property type="entry name" value="PRK13168.1"/>
    <property type="match status" value="1"/>
</dbReference>
<evidence type="ECO:0000256" key="9">
    <source>
        <dbReference type="ARBA" id="ARBA00052756"/>
    </source>
</evidence>
<comment type="caution">
    <text evidence="15">The sequence shown here is derived from an EMBL/GenBank/DDBJ whole genome shotgun (WGS) entry which is preliminary data.</text>
</comment>
<feature type="binding site" evidence="11 12">
    <location>
        <position position="306"/>
    </location>
    <ligand>
        <name>S-adenosyl-L-methionine</name>
        <dbReference type="ChEBI" id="CHEBI:59789"/>
    </ligand>
</feature>
<dbReference type="NCBIfam" id="TIGR00479">
    <property type="entry name" value="rumA"/>
    <property type="match status" value="1"/>
</dbReference>
<dbReference type="FunFam" id="2.40.50.140:FF:000097">
    <property type="entry name" value="23S rRNA (uracil(1939)-C(5))-methyltransferase RlmD"/>
    <property type="match status" value="1"/>
</dbReference>
<keyword evidence="6 11" id="KW-0479">Metal-binding</keyword>
<dbReference type="InterPro" id="IPR029063">
    <property type="entry name" value="SAM-dependent_MTases_sf"/>
</dbReference>
<dbReference type="OrthoDB" id="9804590at2"/>
<gene>
    <name evidence="11" type="primary">rlmD</name>
    <name evidence="15" type="ORF">BEL05_02960</name>
</gene>
<dbReference type="SUPFAM" id="SSF50249">
    <property type="entry name" value="Nucleic acid-binding proteins"/>
    <property type="match status" value="1"/>
</dbReference>
<dbReference type="Gene3D" id="2.40.50.140">
    <property type="entry name" value="Nucleic acid-binding proteins"/>
    <property type="match status" value="1"/>
</dbReference>
<reference evidence="15 16" key="1">
    <citation type="submission" date="2016-07" db="EMBL/GenBank/DDBJ databases">
        <title>Whole-genome of two Shewanella species isolated from a digestive organ of sea cucumber Apostichopus japonicus Selenka 1867.</title>
        <authorList>
            <person name="Hong H.-H."/>
            <person name="Choi H."/>
            <person name="Cheon S."/>
            <person name="Oh J.-S."/>
            <person name="Lee H.-G."/>
            <person name="Park C."/>
        </authorList>
    </citation>
    <scope>NUCLEOTIDE SEQUENCE [LARGE SCALE GENOMIC DNA]</scope>
    <source>
        <strain evidence="15 16">CSB03KR</strain>
    </source>
</reference>
<dbReference type="InterPro" id="IPR030390">
    <property type="entry name" value="MeTrfase_TrmA_AS"/>
</dbReference>
<dbReference type="PROSITE" id="PS51687">
    <property type="entry name" value="SAM_MT_RNA_M5U"/>
    <property type="match status" value="1"/>
</dbReference>
<comment type="catalytic activity">
    <reaction evidence="9 11">
        <text>uridine(1939) in 23S rRNA + S-adenosyl-L-methionine = 5-methyluridine(1939) in 23S rRNA + S-adenosyl-L-homocysteine + H(+)</text>
        <dbReference type="Rhea" id="RHEA:42908"/>
        <dbReference type="Rhea" id="RHEA-COMP:10278"/>
        <dbReference type="Rhea" id="RHEA-COMP:10279"/>
        <dbReference type="ChEBI" id="CHEBI:15378"/>
        <dbReference type="ChEBI" id="CHEBI:57856"/>
        <dbReference type="ChEBI" id="CHEBI:59789"/>
        <dbReference type="ChEBI" id="CHEBI:65315"/>
        <dbReference type="ChEBI" id="CHEBI:74447"/>
        <dbReference type="EC" id="2.1.1.190"/>
    </reaction>
</comment>
<dbReference type="AlphaFoldDB" id="A0A1E5IXQ6"/>
<dbReference type="InterPro" id="IPR010280">
    <property type="entry name" value="U5_MeTrfase_fam"/>
</dbReference>
<feature type="binding site" evidence="11 12">
    <location>
        <position position="374"/>
    </location>
    <ligand>
        <name>S-adenosyl-L-methionine</name>
        <dbReference type="ChEBI" id="CHEBI:59789"/>
    </ligand>
</feature>
<feature type="binding site" evidence="11">
    <location>
        <position position="311"/>
    </location>
    <ligand>
        <name>S-adenosyl-L-methionine</name>
        <dbReference type="ChEBI" id="CHEBI:59789"/>
    </ligand>
</feature>
<dbReference type="GO" id="GO:0051539">
    <property type="term" value="F:4 iron, 4 sulfur cluster binding"/>
    <property type="evidence" value="ECO:0007669"/>
    <property type="project" value="UniProtKB-KW"/>
</dbReference>
<sequence length="444" mass="49055">MAQFFKAKPNKSKQTFAKQQFEIDHLDHLGAGVANHQGKVVFIAGALPGEMVSAQIVEQKKRHAKAKLLKVSQPSEHRITSSCQYYGKCGGCDLQHLAIDKQREYKQASLVTLVDKMGKTQARQIVPALAGEPWQYRRRARLATNYDRDTKQISLGFRALASANVVNIAQCPVLEAELSALIAPLNQSLNQLAGKRTLGHVELIRVESGTFVVIRITQTLSAGDIERLKVFETEHQVSLQLLSDHGQMTGLTQQELQPCYTLDDGSQLSFSAGNFIQVNGVMNRKMINQAIEWLDVKAGDRVLDLFCGVGNFTIPIAKTGAEVVGVEGVVEMVEQAKLNARQSGVADTPFYHADLSADVSEQPWLGHIDKLLLDPARAGAFESLQWLKKMKPKSVVYISCNPVTLARDCEPLIKQGYQLSKLGLIDMFPQTHHIEAMALFELAK</sequence>
<keyword evidence="7 11" id="KW-0408">Iron</keyword>
<dbReference type="EMBL" id="MCBT01000011">
    <property type="protein sequence ID" value="OEG75227.1"/>
    <property type="molecule type" value="Genomic_DNA"/>
</dbReference>
<keyword evidence="5 11" id="KW-0949">S-adenosyl-L-methionine</keyword>
<keyword evidence="2 11" id="KW-0698">rRNA processing</keyword>
<accession>A0A1E5IXQ6</accession>
<dbReference type="GO" id="GO:0070041">
    <property type="term" value="F:rRNA (uridine-C5-)-methyltransferase activity"/>
    <property type="evidence" value="ECO:0007669"/>
    <property type="project" value="UniProtKB-UniRule"/>
</dbReference>
<dbReference type="PROSITE" id="PS01230">
    <property type="entry name" value="TRMA_1"/>
    <property type="match status" value="1"/>
</dbReference>
<evidence type="ECO:0000256" key="5">
    <source>
        <dbReference type="ARBA" id="ARBA00022691"/>
    </source>
</evidence>
<dbReference type="InterPro" id="IPR001566">
    <property type="entry name" value="23S_rRNA_MeTrfase_RlmD"/>
</dbReference>
<evidence type="ECO:0000256" key="6">
    <source>
        <dbReference type="ARBA" id="ARBA00022723"/>
    </source>
</evidence>
<feature type="binding site" evidence="11 12">
    <location>
        <position position="277"/>
    </location>
    <ligand>
        <name>S-adenosyl-L-methionine</name>
        <dbReference type="ChEBI" id="CHEBI:59789"/>
    </ligand>
</feature>
<evidence type="ECO:0000256" key="7">
    <source>
        <dbReference type="ARBA" id="ARBA00023004"/>
    </source>
</evidence>
<evidence type="ECO:0000259" key="14">
    <source>
        <dbReference type="PROSITE" id="PS50926"/>
    </source>
</evidence>
<dbReference type="GO" id="GO:0005506">
    <property type="term" value="F:iron ion binding"/>
    <property type="evidence" value="ECO:0007669"/>
    <property type="project" value="UniProtKB-UniRule"/>
</dbReference>
<feature type="active site" evidence="13">
    <location>
        <position position="400"/>
    </location>
</feature>
<comment type="similarity">
    <text evidence="11">Belongs to the class I-like SAM-binding methyltransferase superfamily. RNA M5U methyltransferase family. RlmD subfamily.</text>
</comment>
<dbReference type="EC" id="2.1.1.190" evidence="11"/>
<keyword evidence="3 11" id="KW-0489">Methyltransferase</keyword>
<comment type="function">
    <text evidence="10 11">Catalyzes the formation of 5-methyl-uridine at position 1939 (m5U1939) in 23S rRNA.</text>
</comment>
<dbReference type="SUPFAM" id="SSF53335">
    <property type="entry name" value="S-adenosyl-L-methionine-dependent methyltransferases"/>
    <property type="match status" value="1"/>
</dbReference>
<evidence type="ECO:0000313" key="15">
    <source>
        <dbReference type="EMBL" id="OEG75227.1"/>
    </source>
</evidence>
<feature type="binding site" evidence="11">
    <location>
        <position position="83"/>
    </location>
    <ligand>
        <name>[4Fe-4S] cluster</name>
        <dbReference type="ChEBI" id="CHEBI:49883"/>
    </ligand>
</feature>
<dbReference type="CDD" id="cd02440">
    <property type="entry name" value="AdoMet_MTases"/>
    <property type="match status" value="1"/>
</dbReference>
<proteinExistence type="inferred from homology"/>
<feature type="binding site" evidence="11 12">
    <location>
        <position position="327"/>
    </location>
    <ligand>
        <name>S-adenosyl-L-methionine</name>
        <dbReference type="ChEBI" id="CHEBI:59789"/>
    </ligand>
</feature>
<name>A0A1E5IXQ6_SHECO</name>
<keyword evidence="4 11" id="KW-0808">Transferase</keyword>
<evidence type="ECO:0000256" key="2">
    <source>
        <dbReference type="ARBA" id="ARBA00022552"/>
    </source>
</evidence>
<dbReference type="HAMAP" id="MF_01010">
    <property type="entry name" value="23SrRNA_methyltr_RlmD"/>
    <property type="match status" value="1"/>
</dbReference>
<dbReference type="RefSeq" id="WP_069670416.1">
    <property type="nucleotide sequence ID" value="NZ_MCBT01000011.1"/>
</dbReference>
<evidence type="ECO:0000256" key="11">
    <source>
        <dbReference type="HAMAP-Rule" id="MF_01010"/>
    </source>
</evidence>
<dbReference type="Gene3D" id="3.40.50.150">
    <property type="entry name" value="Vaccinia Virus protein VP39"/>
    <property type="match status" value="1"/>
</dbReference>
<evidence type="ECO:0000256" key="1">
    <source>
        <dbReference type="ARBA" id="ARBA00022485"/>
    </source>
</evidence>
<feature type="domain" description="TRAM" evidence="14">
    <location>
        <begin position="8"/>
        <end position="70"/>
    </location>
</feature>
<dbReference type="STRING" id="23.BEL05_02960"/>
<dbReference type="PROSITE" id="PS50926">
    <property type="entry name" value="TRAM"/>
    <property type="match status" value="1"/>
</dbReference>
<evidence type="ECO:0000256" key="10">
    <source>
        <dbReference type="ARBA" id="ARBA00059995"/>
    </source>
</evidence>
<keyword evidence="8 11" id="KW-0411">Iron-sulfur</keyword>
<dbReference type="Pfam" id="PF05958">
    <property type="entry name" value="tRNA_U5-meth_tr"/>
    <property type="match status" value="2"/>
</dbReference>
<evidence type="ECO:0000313" key="16">
    <source>
        <dbReference type="Proteomes" id="UP000095230"/>
    </source>
</evidence>
<organism evidence="15 16">
    <name type="scientific">Shewanella colwelliana</name>
    <name type="common">Alteromonas colwelliana</name>
    <dbReference type="NCBI Taxonomy" id="23"/>
    <lineage>
        <taxon>Bacteria</taxon>
        <taxon>Pseudomonadati</taxon>
        <taxon>Pseudomonadota</taxon>
        <taxon>Gammaproteobacteria</taxon>
        <taxon>Alteromonadales</taxon>
        <taxon>Shewanellaceae</taxon>
        <taxon>Shewanella</taxon>
    </lineage>
</organism>
<evidence type="ECO:0000256" key="13">
    <source>
        <dbReference type="PROSITE-ProRule" id="PRU10015"/>
    </source>
</evidence>
<evidence type="ECO:0000256" key="12">
    <source>
        <dbReference type="PROSITE-ProRule" id="PRU01024"/>
    </source>
</evidence>
<protein>
    <recommendedName>
        <fullName evidence="11">23S rRNA (uracil(1939)-C(5))-methyltransferase RlmD</fullName>
        <ecNumber evidence="11">2.1.1.190</ecNumber>
    </recommendedName>
    <alternativeName>
        <fullName evidence="11">23S rRNA(m5U1939)-methyltransferase</fullName>
    </alternativeName>
</protein>